<evidence type="ECO:0000256" key="2">
    <source>
        <dbReference type="ARBA" id="ARBA00023054"/>
    </source>
</evidence>
<evidence type="ECO:0000256" key="1">
    <source>
        <dbReference type="ARBA" id="ARBA00006255"/>
    </source>
</evidence>
<evidence type="ECO:0000313" key="6">
    <source>
        <dbReference type="EMBL" id="KPM12050.1"/>
    </source>
</evidence>
<gene>
    <name evidence="6" type="ORF">QR98_0106310</name>
</gene>
<comment type="similarity">
    <text evidence="1">Belongs to the Nav/unc-53 family.</text>
</comment>
<evidence type="ECO:0000313" key="7">
    <source>
        <dbReference type="Proteomes" id="UP000616769"/>
    </source>
</evidence>
<comment type="caution">
    <text evidence="6">The sequence shown here is derived from an EMBL/GenBank/DDBJ whole genome shotgun (WGS) entry which is preliminary data.</text>
</comment>
<dbReference type="InterPro" id="IPR039041">
    <property type="entry name" value="Nav/unc-53"/>
</dbReference>
<evidence type="ECO:0000256" key="4">
    <source>
        <dbReference type="SAM" id="MobiDB-lite"/>
    </source>
</evidence>
<feature type="compositionally biased region" description="Low complexity" evidence="4">
    <location>
        <begin position="171"/>
        <end position="185"/>
    </location>
</feature>
<dbReference type="InterPro" id="IPR003959">
    <property type="entry name" value="ATPase_AAA_core"/>
</dbReference>
<dbReference type="Pfam" id="PF25408">
    <property type="entry name" value="AAA_lid_NAV1"/>
    <property type="match status" value="1"/>
</dbReference>
<name>A0A132ANE1_SARSC</name>
<dbReference type="VEuPathDB" id="VectorBase:SSCA008083"/>
<evidence type="ECO:0000259" key="5">
    <source>
        <dbReference type="SMART" id="SM00382"/>
    </source>
</evidence>
<feature type="region of interest" description="Disordered" evidence="4">
    <location>
        <begin position="680"/>
        <end position="713"/>
    </location>
</feature>
<dbReference type="InterPro" id="IPR057568">
    <property type="entry name" value="CortBP2_NAV1-like_AAA_lid"/>
</dbReference>
<dbReference type="EMBL" id="JXLN01018695">
    <property type="protein sequence ID" value="KPM12050.1"/>
    <property type="molecule type" value="Genomic_DNA"/>
</dbReference>
<dbReference type="AlphaFoldDB" id="A0A132ANE1"/>
<dbReference type="InterPro" id="IPR027417">
    <property type="entry name" value="P-loop_NTPase"/>
</dbReference>
<feature type="region of interest" description="Disordered" evidence="4">
    <location>
        <begin position="170"/>
        <end position="223"/>
    </location>
</feature>
<dbReference type="Gene3D" id="3.40.50.300">
    <property type="entry name" value="P-loop containing nucleotide triphosphate hydrolases"/>
    <property type="match status" value="1"/>
</dbReference>
<proteinExistence type="inferred from homology"/>
<dbReference type="SMART" id="SM00382">
    <property type="entry name" value="AAA"/>
    <property type="match status" value="1"/>
</dbReference>
<feature type="domain" description="AAA+ ATPase" evidence="5">
    <location>
        <begin position="360"/>
        <end position="522"/>
    </location>
</feature>
<evidence type="ECO:0000256" key="3">
    <source>
        <dbReference type="SAM" id="Coils"/>
    </source>
</evidence>
<dbReference type="PANTHER" id="PTHR12784">
    <property type="entry name" value="STEERIN"/>
    <property type="match status" value="1"/>
</dbReference>
<dbReference type="Proteomes" id="UP000616769">
    <property type="component" value="Unassembled WGS sequence"/>
</dbReference>
<keyword evidence="2 3" id="KW-0175">Coiled coil</keyword>
<accession>A0A132ANE1</accession>
<feature type="compositionally biased region" description="Basic and acidic residues" evidence="4">
    <location>
        <begin position="700"/>
        <end position="713"/>
    </location>
</feature>
<dbReference type="InterPro" id="IPR057126">
    <property type="entry name" value="NAV1-like_ubiquitin-like"/>
</dbReference>
<dbReference type="GO" id="GO:0022008">
    <property type="term" value="P:neurogenesis"/>
    <property type="evidence" value="ECO:0007669"/>
    <property type="project" value="InterPro"/>
</dbReference>
<dbReference type="Pfam" id="PF00004">
    <property type="entry name" value="AAA"/>
    <property type="match status" value="1"/>
</dbReference>
<feature type="compositionally biased region" description="Polar residues" evidence="4">
    <location>
        <begin position="186"/>
        <end position="210"/>
    </location>
</feature>
<reference evidence="6 7" key="1">
    <citation type="journal article" date="2015" name="Parasit. Vectors">
        <title>Draft genome of the scabies mite.</title>
        <authorList>
            <person name="Rider S.D.Jr."/>
            <person name="Morgan M.S."/>
            <person name="Arlian L.G."/>
        </authorList>
    </citation>
    <scope>NUCLEOTIDE SEQUENCE [LARGE SCALE GENOMIC DNA]</scope>
    <source>
        <strain evidence="6">Arlian Lab</strain>
    </source>
</reference>
<organism evidence="6 7">
    <name type="scientific">Sarcoptes scabiei</name>
    <name type="common">Itch mite</name>
    <name type="synonym">Acarus scabiei</name>
    <dbReference type="NCBI Taxonomy" id="52283"/>
    <lineage>
        <taxon>Eukaryota</taxon>
        <taxon>Metazoa</taxon>
        <taxon>Ecdysozoa</taxon>
        <taxon>Arthropoda</taxon>
        <taxon>Chelicerata</taxon>
        <taxon>Arachnida</taxon>
        <taxon>Acari</taxon>
        <taxon>Acariformes</taxon>
        <taxon>Sarcoptiformes</taxon>
        <taxon>Astigmata</taxon>
        <taxon>Psoroptidia</taxon>
        <taxon>Sarcoptoidea</taxon>
        <taxon>Sarcoptidae</taxon>
        <taxon>Sarcoptinae</taxon>
        <taxon>Sarcoptes</taxon>
    </lineage>
</organism>
<dbReference type="InterPro" id="IPR003593">
    <property type="entry name" value="AAA+_ATPase"/>
</dbReference>
<dbReference type="GO" id="GO:0005524">
    <property type="term" value="F:ATP binding"/>
    <property type="evidence" value="ECO:0007669"/>
    <property type="project" value="InterPro"/>
</dbReference>
<protein>
    <submittedName>
        <fullName evidence="6">Neuron navigator 2-like protein</fullName>
    </submittedName>
</protein>
<dbReference type="OrthoDB" id="6513628at2759"/>
<dbReference type="PANTHER" id="PTHR12784:SF28">
    <property type="entry name" value="PROTEIN SICKIE"/>
    <property type="match status" value="1"/>
</dbReference>
<dbReference type="GO" id="GO:0016887">
    <property type="term" value="F:ATP hydrolysis activity"/>
    <property type="evidence" value="ECO:0007669"/>
    <property type="project" value="InterPro"/>
</dbReference>
<feature type="coiled-coil region" evidence="3">
    <location>
        <begin position="101"/>
        <end position="166"/>
    </location>
</feature>
<dbReference type="SUPFAM" id="SSF52540">
    <property type="entry name" value="P-loop containing nucleoside triphosphate hydrolases"/>
    <property type="match status" value="1"/>
</dbReference>
<dbReference type="Pfam" id="PF23092">
    <property type="entry name" value="Ubiquitin_6"/>
    <property type="match status" value="1"/>
</dbReference>
<sequence length="754" mass="85660">MVSLILSREKINRYLSSESVNSVSSCGDGSNYSNKNKKKTKIKLSGNNTSWIRSSFNRAFKKKSPKSIGRDVSSDIEHSVVDGETRIRSVPSSPLLSSKAIRSLSEEPEELRDLRKQLREKEMQLTDMRLESLTSAHQLENLKEIVNQMRMEMMNLKQDNDRLQRLANHKSLASSQSSMTSAFGSHGSSTLPSTITSTMPAPNEDSNSFESVEMDTSPLQSSTTSGDFINASHKIITLGSGSHLLATLNITTKTNWDQLDVLVKKCFKEHLIRVDSSLSLGITVDSLACYCVGAEKIQRNFFSMNQSNCQQSSLPELLPFGYLINENHINLQFKSPIDSLAFDTLTPKSVLNEFVTMLANNRRLIFTGPSGVGKTFLAHRIAEYLSIKQSLNPLITTSLSPNSSQEISLDNFDGDNRCPTGSIATFNIDHKNSKQLRAYLTNIIEQCQIEIKSMTNRLPTVIILDNLHCCLDSLEEILTDLHRINSSKSPYIIGTINQNTSNNHITSLLQQFNFRWVMLSVNSEAIKGYLNRFLRRKLLETEIRFALNNQKLSPETVKIVDWISKIYVYLNRFLQNYFGDNISIGKLFNRFESVSNYPLFTPCPIDVNGSQAWFTDLWNYSLLPFIIENFRERLKQNNYKTNTGSNRNSMIDPTDWIIANYPWSDNSEWSDHLNRLRPEDLEEENQTKSMPSLDCSFRNESNENKSLAQRDKNIPSVMDSFDDSTQTIKDPFLQMLLKLKEASEFSSQDVVEIK</sequence>